<evidence type="ECO:0000256" key="1">
    <source>
        <dbReference type="SAM" id="Phobius"/>
    </source>
</evidence>
<keyword evidence="1" id="KW-0472">Membrane</keyword>
<feature type="non-terminal residue" evidence="2">
    <location>
        <position position="1"/>
    </location>
</feature>
<gene>
    <name evidence="2" type="ORF">MSPICULIGERA_LOCUS20967</name>
</gene>
<keyword evidence="1" id="KW-1133">Transmembrane helix</keyword>
<organism evidence="2 3">
    <name type="scientific">Mesorhabditis spiculigera</name>
    <dbReference type="NCBI Taxonomy" id="96644"/>
    <lineage>
        <taxon>Eukaryota</taxon>
        <taxon>Metazoa</taxon>
        <taxon>Ecdysozoa</taxon>
        <taxon>Nematoda</taxon>
        <taxon>Chromadorea</taxon>
        <taxon>Rhabditida</taxon>
        <taxon>Rhabditina</taxon>
        <taxon>Rhabditomorpha</taxon>
        <taxon>Rhabditoidea</taxon>
        <taxon>Rhabditidae</taxon>
        <taxon>Mesorhabditinae</taxon>
        <taxon>Mesorhabditis</taxon>
    </lineage>
</organism>
<dbReference type="GO" id="GO:0016020">
    <property type="term" value="C:membrane"/>
    <property type="evidence" value="ECO:0007669"/>
    <property type="project" value="TreeGrafter"/>
</dbReference>
<comment type="caution">
    <text evidence="2">The sequence shown here is derived from an EMBL/GenBank/DDBJ whole genome shotgun (WGS) entry which is preliminary data.</text>
</comment>
<keyword evidence="3" id="KW-1185">Reference proteome</keyword>
<sequence length="297" mass="33595">MASSSRNWAKQLYWSAIPAYGCGYLLVHSMRDYGLPIEYLYVDRHAMEPSEGFLSLVESEVDKMKGLRNAKLKVTMTDKMEPKVYGGFFLNRGAEIQFPLRYAFSDVEHLRRQGAHIELDLGYAKNRRKLEVNSEICQQLFERILLTDSAKRFAIQRELQIANSGLIFSFPIITQAAVFLGGYLSVPLLAPFLGPTIPYVLAFCASTASYVALRPVFDGYLTRLADKLTLTEHPEYLAGARDYFQNVLSLNRLLRRIMGAEGEACIKKDGESRLDALPIHTRLAAVEERAQQSNNRV</sequence>
<evidence type="ECO:0000313" key="3">
    <source>
        <dbReference type="Proteomes" id="UP001177023"/>
    </source>
</evidence>
<dbReference type="EMBL" id="CATQJA010002664">
    <property type="protein sequence ID" value="CAJ0582837.1"/>
    <property type="molecule type" value="Genomic_DNA"/>
</dbReference>
<dbReference type="PANTHER" id="PTHR21824:SF3">
    <property type="entry name" value="DUF5683 DOMAIN-CONTAINING PROTEIN"/>
    <property type="match status" value="1"/>
</dbReference>
<dbReference type="AlphaFoldDB" id="A0AA36D8T3"/>
<dbReference type="InterPro" id="IPR026620">
    <property type="entry name" value="TMEM177"/>
</dbReference>
<accession>A0AA36D8T3</accession>
<feature type="transmembrane region" description="Helical" evidence="1">
    <location>
        <begin position="161"/>
        <end position="184"/>
    </location>
</feature>
<protein>
    <submittedName>
        <fullName evidence="2">Uncharacterized protein</fullName>
    </submittedName>
</protein>
<proteinExistence type="predicted"/>
<name>A0AA36D8T3_9BILA</name>
<feature type="transmembrane region" description="Helical" evidence="1">
    <location>
        <begin position="196"/>
        <end position="213"/>
    </location>
</feature>
<dbReference type="Proteomes" id="UP001177023">
    <property type="component" value="Unassembled WGS sequence"/>
</dbReference>
<evidence type="ECO:0000313" key="2">
    <source>
        <dbReference type="EMBL" id="CAJ0582837.1"/>
    </source>
</evidence>
<keyword evidence="1" id="KW-0812">Transmembrane</keyword>
<dbReference type="PANTHER" id="PTHR21824">
    <property type="entry name" value="TRANSMEMBRANE PROTEIN 177"/>
    <property type="match status" value="1"/>
</dbReference>
<reference evidence="2" key="1">
    <citation type="submission" date="2023-06" db="EMBL/GenBank/DDBJ databases">
        <authorList>
            <person name="Delattre M."/>
        </authorList>
    </citation>
    <scope>NUCLEOTIDE SEQUENCE</scope>
    <source>
        <strain evidence="2">AF72</strain>
    </source>
</reference>